<feature type="compositionally biased region" description="Basic and acidic residues" evidence="1">
    <location>
        <begin position="629"/>
        <end position="640"/>
    </location>
</feature>
<feature type="region of interest" description="Disordered" evidence="1">
    <location>
        <begin position="373"/>
        <end position="447"/>
    </location>
</feature>
<dbReference type="InParanoid" id="Q4N126"/>
<evidence type="ECO:0000256" key="1">
    <source>
        <dbReference type="SAM" id="MobiDB-lite"/>
    </source>
</evidence>
<feature type="region of interest" description="Disordered" evidence="1">
    <location>
        <begin position="500"/>
        <end position="544"/>
    </location>
</feature>
<protein>
    <submittedName>
        <fullName evidence="2">Uncharacterized protein</fullName>
    </submittedName>
</protein>
<dbReference type="RefSeq" id="XP_763882.1">
    <property type="nucleotide sequence ID" value="XM_758789.1"/>
</dbReference>
<reference evidence="2 3" key="1">
    <citation type="journal article" date="2005" name="Science">
        <title>Genome sequence of Theileria parva, a bovine pathogen that transforms lymphocytes.</title>
        <authorList>
            <person name="Gardner M.J."/>
            <person name="Bishop R."/>
            <person name="Shah T."/>
            <person name="de Villiers E.P."/>
            <person name="Carlton J.M."/>
            <person name="Hall N."/>
            <person name="Ren Q."/>
            <person name="Paulsen I.T."/>
            <person name="Pain A."/>
            <person name="Berriman M."/>
            <person name="Wilson R.J.M."/>
            <person name="Sato S."/>
            <person name="Ralph S.A."/>
            <person name="Mann D.J."/>
            <person name="Xiong Z."/>
            <person name="Shallom S.J."/>
            <person name="Weidman J."/>
            <person name="Jiang L."/>
            <person name="Lynn J."/>
            <person name="Weaver B."/>
            <person name="Shoaibi A."/>
            <person name="Domingo A.R."/>
            <person name="Wasawo D."/>
            <person name="Crabtree J."/>
            <person name="Wortman J.R."/>
            <person name="Haas B."/>
            <person name="Angiuoli S.V."/>
            <person name="Creasy T.H."/>
            <person name="Lu C."/>
            <person name="Suh B."/>
            <person name="Silva J.C."/>
            <person name="Utterback T.R."/>
            <person name="Feldblyum T.V."/>
            <person name="Pertea M."/>
            <person name="Allen J."/>
            <person name="Nierman W.C."/>
            <person name="Taracha E.L.N."/>
            <person name="Salzberg S.L."/>
            <person name="White O.R."/>
            <person name="Fitzhugh H.A."/>
            <person name="Morzaria S."/>
            <person name="Venter J.C."/>
            <person name="Fraser C.M."/>
            <person name="Nene V."/>
        </authorList>
    </citation>
    <scope>NUCLEOTIDE SEQUENCE [LARGE SCALE GENOMIC DNA]</scope>
    <source>
        <strain evidence="2 3">Muguga</strain>
    </source>
</reference>
<evidence type="ECO:0000313" key="3">
    <source>
        <dbReference type="Proteomes" id="UP000001949"/>
    </source>
</evidence>
<sequence>MEYEPNLSPVPLDVALENSTNEFEHLDRGNSEEYIAKDGFAFYIILQVQAFGPNRESIYRANNIFESVTRVIKYTFCREITAVSLFLVNGNFKRFEKIDQQWKEIKNLTVDISNYKNVDTAKYVVQRSRSHEQGENGQELVKRFIDFKTVTVLLFNKVIETNPDTGVVEVIWETQDTLYTAFEISVCTYSNMKYFAILHKNYNYTLFIWDTNGQKWENITESRLNLRELKFYFDDETDVKSIEQLSKSYVVYLNQFKYVIDFHFDEKLRERFGYRLARNLQYNLLENTIQIQFESAIKVTLEPNIKLIKLWNNKFEPVVRRVISGLMSRRPYRKTPEYFEYVNNINILKDSDVNKEFVDTSVTFLLPVCQSDNESDTYTEESTGATDPENEKSDPDSQESDPQNEESDDQIDESDEYVEESDGQTCEESEGISSESEDDGERSIGLDITQRKSKRGFVYQKTDQFIEFICRCGHGIVTIFESTPNNTDKAADTTDITADTTDKAADSKDQSSKTGGENLKTAEGATGTTDESSGTAGASSSPDETLNAIDEALDSLDDSLNTIDETLVSLDEPVNTIDVTTNTIDEPVNTRDKKLGYLDKKGNYLLKKRSLKDEKKDFLDKKCNYLDKASKPPYKKENSPDKTSNTASEPPTTTDNKSTTVDKTAATTDNKPTTVDNKPDTVDNKPSPKAKKLKTVDKKLDDVDKKVIWSTINYGDPVLRVVIFEGSDTKYLLGQKDDYSFHFFTWTADCSWSDMTEKRVNLDNLKMLDRDGHEIRYPNIIAHFTNFQLYIKPSIPCHKIMYKNQEVWESKEKGVLSDLYEILIKVLENEVTLHFKNNFAKRFDLFNDQLVLFSQGTSLCKYH</sequence>
<dbReference type="KEGG" id="tpv:TP04_0247"/>
<dbReference type="STRING" id="5875.Q4N126"/>
<accession>Q4N126</accession>
<gene>
    <name evidence="2" type="ordered locus">TP04_0247</name>
</gene>
<feature type="compositionally biased region" description="Polar residues" evidence="1">
    <location>
        <begin position="641"/>
        <end position="676"/>
    </location>
</feature>
<dbReference type="Proteomes" id="UP000001949">
    <property type="component" value="Unassembled WGS sequence"/>
</dbReference>
<proteinExistence type="predicted"/>
<dbReference type="GeneID" id="3500597"/>
<dbReference type="EMBL" id="AAGK01000004">
    <property type="protein sequence ID" value="EAN31599.1"/>
    <property type="molecule type" value="Genomic_DNA"/>
</dbReference>
<dbReference type="AlphaFoldDB" id="Q4N126"/>
<comment type="caution">
    <text evidence="2">The sequence shown here is derived from an EMBL/GenBank/DDBJ whole genome shotgun (WGS) entry which is preliminary data.</text>
</comment>
<feature type="compositionally biased region" description="Acidic residues" evidence="1">
    <location>
        <begin position="396"/>
        <end position="440"/>
    </location>
</feature>
<name>Q4N126_THEPA</name>
<organism evidence="2 3">
    <name type="scientific">Theileria parva</name>
    <name type="common">East coast fever infection agent</name>
    <dbReference type="NCBI Taxonomy" id="5875"/>
    <lineage>
        <taxon>Eukaryota</taxon>
        <taxon>Sar</taxon>
        <taxon>Alveolata</taxon>
        <taxon>Apicomplexa</taxon>
        <taxon>Aconoidasida</taxon>
        <taxon>Piroplasmida</taxon>
        <taxon>Theileriidae</taxon>
        <taxon>Theileria</taxon>
    </lineage>
</organism>
<keyword evidence="3" id="KW-1185">Reference proteome</keyword>
<feature type="region of interest" description="Disordered" evidence="1">
    <location>
        <begin position="629"/>
        <end position="693"/>
    </location>
</feature>
<evidence type="ECO:0000313" key="2">
    <source>
        <dbReference type="EMBL" id="EAN31599.1"/>
    </source>
</evidence>
<dbReference type="VEuPathDB" id="PiroplasmaDB:TpMuguga_04g00247"/>
<feature type="compositionally biased region" description="Basic and acidic residues" evidence="1">
    <location>
        <begin position="500"/>
        <end position="511"/>
    </location>
</feature>
<feature type="compositionally biased region" description="Polar residues" evidence="1">
    <location>
        <begin position="526"/>
        <end position="544"/>
    </location>
</feature>